<dbReference type="EMBL" id="JAPWDV010000001">
    <property type="protein sequence ID" value="KAJ6223148.1"/>
    <property type="molecule type" value="Genomic_DNA"/>
</dbReference>
<dbReference type="Proteomes" id="UP001142055">
    <property type="component" value="Chromosome 1"/>
</dbReference>
<evidence type="ECO:0000313" key="6">
    <source>
        <dbReference type="EMBL" id="KAJ6223148.1"/>
    </source>
</evidence>
<sequence length="406" mass="47426">MRNFHISRSFVAFTLFSTILVAINNANASEHQQVHIALGTDETEMVITWATIESIDDHGVVNFGTSSDNLTDSVTAVTTYFEDDDAYWYNYRALLTGLKPSTTYYYRVGSKASSWSKVFQFKTLNSGNKWLPSFAIYGDLGIENERSLPYLTKDVEKGMYDVIFHIGDMAYDLYEYGGSRGNNFMRMLEPIAARMPYMTTTGNHEKAKNFSHYDARFSMIGDRHQPNYSADLTDRLNNHFYSLDIGPAHIIIFSTEFYYYTRWGWEQIRWQYRWLEDELIRANQNRKERPWIIVMGHRPFYCLVAGDKCNRKTLERGPIKNGVHYDKTKKSQLNYGLEDLFYKYGVDLQLYGHEHFFVRFYPVHKNVSPSRPKETNPYEDPVAPVFITTGNAVRYFIYYIQPTNSL</sequence>
<keyword evidence="1 3" id="KW-0732">Signal</keyword>
<dbReference type="GO" id="GO:0046872">
    <property type="term" value="F:metal ion binding"/>
    <property type="evidence" value="ECO:0007669"/>
    <property type="project" value="InterPro"/>
</dbReference>
<dbReference type="GO" id="GO:0003993">
    <property type="term" value="F:acid phosphatase activity"/>
    <property type="evidence" value="ECO:0007669"/>
    <property type="project" value="UniProtKB-EC"/>
</dbReference>
<evidence type="ECO:0000256" key="1">
    <source>
        <dbReference type="ARBA" id="ARBA00022729"/>
    </source>
</evidence>
<dbReference type="PANTHER" id="PTHR45867">
    <property type="entry name" value="PURPLE ACID PHOSPHATASE"/>
    <property type="match status" value="1"/>
</dbReference>
<dbReference type="InterPro" id="IPR004843">
    <property type="entry name" value="Calcineurin-like_PHP"/>
</dbReference>
<dbReference type="Pfam" id="PF16656">
    <property type="entry name" value="Pur_ac_phosph_N"/>
    <property type="match status" value="1"/>
</dbReference>
<dbReference type="EC" id="3.1.3.2" evidence="3"/>
<comment type="similarity">
    <text evidence="3">Belongs to the metallophosphoesterase superfamily. Purple acid phosphatase family.</text>
</comment>
<protein>
    <recommendedName>
        <fullName evidence="3">Purple acid phosphatase</fullName>
        <ecNumber evidence="3">3.1.3.2</ecNumber>
    </recommendedName>
</protein>
<keyword evidence="3" id="KW-0378">Hydrolase</keyword>
<feature type="domain" description="Purple acid phosphatase N-terminal" evidence="5">
    <location>
        <begin position="32"/>
        <end position="123"/>
    </location>
</feature>
<dbReference type="PANTHER" id="PTHR45867:SF3">
    <property type="entry name" value="ACID PHOSPHATASE TYPE 7"/>
    <property type="match status" value="1"/>
</dbReference>
<feature type="domain" description="Calcineurin-like phosphoesterase" evidence="4">
    <location>
        <begin position="134"/>
        <end position="355"/>
    </location>
</feature>
<gene>
    <name evidence="6" type="ORF">RDWZM_001693</name>
</gene>
<evidence type="ECO:0000259" key="4">
    <source>
        <dbReference type="Pfam" id="PF00149"/>
    </source>
</evidence>
<evidence type="ECO:0000313" key="7">
    <source>
        <dbReference type="Proteomes" id="UP001142055"/>
    </source>
</evidence>
<evidence type="ECO:0000259" key="5">
    <source>
        <dbReference type="Pfam" id="PF16656"/>
    </source>
</evidence>
<organism evidence="6 7">
    <name type="scientific">Blomia tropicalis</name>
    <name type="common">Mite</name>
    <dbReference type="NCBI Taxonomy" id="40697"/>
    <lineage>
        <taxon>Eukaryota</taxon>
        <taxon>Metazoa</taxon>
        <taxon>Ecdysozoa</taxon>
        <taxon>Arthropoda</taxon>
        <taxon>Chelicerata</taxon>
        <taxon>Arachnida</taxon>
        <taxon>Acari</taxon>
        <taxon>Acariformes</taxon>
        <taxon>Sarcoptiformes</taxon>
        <taxon>Astigmata</taxon>
        <taxon>Glycyphagoidea</taxon>
        <taxon>Echimyopodidae</taxon>
        <taxon>Blomia</taxon>
    </lineage>
</organism>
<dbReference type="InterPro" id="IPR029052">
    <property type="entry name" value="Metallo-depent_PP-like"/>
</dbReference>
<dbReference type="Gene3D" id="2.60.40.380">
    <property type="entry name" value="Purple acid phosphatase-like, N-terminal"/>
    <property type="match status" value="1"/>
</dbReference>
<reference evidence="6" key="1">
    <citation type="submission" date="2022-12" db="EMBL/GenBank/DDBJ databases">
        <title>Genome assemblies of Blomia tropicalis.</title>
        <authorList>
            <person name="Cui Y."/>
        </authorList>
    </citation>
    <scope>NUCLEOTIDE SEQUENCE</scope>
    <source>
        <tissue evidence="6">Adult mites</tissue>
    </source>
</reference>
<dbReference type="InterPro" id="IPR041792">
    <property type="entry name" value="MPP_PAP"/>
</dbReference>
<keyword evidence="7" id="KW-1185">Reference proteome</keyword>
<evidence type="ECO:0000256" key="3">
    <source>
        <dbReference type="RuleBase" id="RU361203"/>
    </source>
</evidence>
<dbReference type="Gene3D" id="3.60.21.10">
    <property type="match status" value="1"/>
</dbReference>
<dbReference type="SUPFAM" id="SSF56300">
    <property type="entry name" value="Metallo-dependent phosphatases"/>
    <property type="match status" value="1"/>
</dbReference>
<dbReference type="CDD" id="cd00839">
    <property type="entry name" value="MPP_PAPs"/>
    <property type="match status" value="1"/>
</dbReference>
<dbReference type="AlphaFoldDB" id="A0A9Q0RP74"/>
<dbReference type="InterPro" id="IPR008963">
    <property type="entry name" value="Purple_acid_Pase-like_N"/>
</dbReference>
<accession>A0A9Q0RP74</accession>
<name>A0A9Q0RP74_BLOTA</name>
<dbReference type="InterPro" id="IPR015914">
    <property type="entry name" value="PAPs_N"/>
</dbReference>
<feature type="signal peptide" evidence="3">
    <location>
        <begin position="1"/>
        <end position="28"/>
    </location>
</feature>
<dbReference type="Pfam" id="PF00149">
    <property type="entry name" value="Metallophos"/>
    <property type="match status" value="1"/>
</dbReference>
<comment type="catalytic activity">
    <reaction evidence="3">
        <text>a phosphate monoester + H2O = an alcohol + phosphate</text>
        <dbReference type="Rhea" id="RHEA:15017"/>
        <dbReference type="ChEBI" id="CHEBI:15377"/>
        <dbReference type="ChEBI" id="CHEBI:30879"/>
        <dbReference type="ChEBI" id="CHEBI:43474"/>
        <dbReference type="ChEBI" id="CHEBI:67140"/>
        <dbReference type="EC" id="3.1.3.2"/>
    </reaction>
</comment>
<keyword evidence="2" id="KW-0325">Glycoprotein</keyword>
<proteinExistence type="inferred from homology"/>
<evidence type="ECO:0000256" key="2">
    <source>
        <dbReference type="ARBA" id="ARBA00023180"/>
    </source>
</evidence>
<dbReference type="SUPFAM" id="SSF49363">
    <property type="entry name" value="Purple acid phosphatase, N-terminal domain"/>
    <property type="match status" value="1"/>
</dbReference>
<comment type="caution">
    <text evidence="6">The sequence shown here is derived from an EMBL/GenBank/DDBJ whole genome shotgun (WGS) entry which is preliminary data.</text>
</comment>
<feature type="chain" id="PRO_5040545709" description="Purple acid phosphatase" evidence="3">
    <location>
        <begin position="29"/>
        <end position="406"/>
    </location>
</feature>